<feature type="region of interest" description="Disordered" evidence="3">
    <location>
        <begin position="71"/>
        <end position="92"/>
    </location>
</feature>
<feature type="domain" description="CBS" evidence="4">
    <location>
        <begin position="123"/>
        <end position="181"/>
    </location>
</feature>
<dbReference type="Proteomes" id="UP000190064">
    <property type="component" value="Unassembled WGS sequence"/>
</dbReference>
<gene>
    <name evidence="5" type="ORF">BTA35_0208640</name>
</gene>
<dbReference type="RefSeq" id="WP_078319416.1">
    <property type="nucleotide sequence ID" value="NZ_FXTS01000003.1"/>
</dbReference>
<accession>A0A1T1HB57</accession>
<dbReference type="InterPro" id="IPR046342">
    <property type="entry name" value="CBS_dom_sf"/>
</dbReference>
<feature type="domain" description="CBS" evidence="4">
    <location>
        <begin position="195"/>
        <end position="252"/>
    </location>
</feature>
<organism evidence="5 6">
    <name type="scientific">Oceanospirillum linum</name>
    <dbReference type="NCBI Taxonomy" id="966"/>
    <lineage>
        <taxon>Bacteria</taxon>
        <taxon>Pseudomonadati</taxon>
        <taxon>Pseudomonadota</taxon>
        <taxon>Gammaproteobacteria</taxon>
        <taxon>Oceanospirillales</taxon>
        <taxon>Oceanospirillaceae</taxon>
        <taxon>Oceanospirillum</taxon>
    </lineage>
</organism>
<dbReference type="SMART" id="SM00116">
    <property type="entry name" value="CBS"/>
    <property type="match status" value="2"/>
</dbReference>
<keyword evidence="1 2" id="KW-0129">CBS domain</keyword>
<dbReference type="Pfam" id="PF00571">
    <property type="entry name" value="CBS"/>
    <property type="match status" value="2"/>
</dbReference>
<dbReference type="AlphaFoldDB" id="A0A1T1HB57"/>
<evidence type="ECO:0000256" key="2">
    <source>
        <dbReference type="PROSITE-ProRule" id="PRU00703"/>
    </source>
</evidence>
<dbReference type="InterPro" id="IPR051257">
    <property type="entry name" value="Diverse_CBS-Domain"/>
</dbReference>
<protein>
    <recommendedName>
        <fullName evidence="4">CBS domain-containing protein</fullName>
    </recommendedName>
</protein>
<dbReference type="EMBL" id="MTSD02000003">
    <property type="protein sequence ID" value="OOV87065.1"/>
    <property type="molecule type" value="Genomic_DNA"/>
</dbReference>
<evidence type="ECO:0000313" key="5">
    <source>
        <dbReference type="EMBL" id="OOV87065.1"/>
    </source>
</evidence>
<comment type="caution">
    <text evidence="5">The sequence shown here is derived from an EMBL/GenBank/DDBJ whole genome shotgun (WGS) entry which is preliminary data.</text>
</comment>
<dbReference type="STRING" id="966.BTA35_0208640"/>
<dbReference type="Gene3D" id="3.10.580.10">
    <property type="entry name" value="CBS-domain"/>
    <property type="match status" value="1"/>
</dbReference>
<dbReference type="PROSITE" id="PS51371">
    <property type="entry name" value="CBS"/>
    <property type="match status" value="2"/>
</dbReference>
<evidence type="ECO:0000313" key="6">
    <source>
        <dbReference type="Proteomes" id="UP000190064"/>
    </source>
</evidence>
<proteinExistence type="predicted"/>
<dbReference type="PANTHER" id="PTHR43080:SF2">
    <property type="entry name" value="CBS DOMAIN-CONTAINING PROTEIN"/>
    <property type="match status" value="1"/>
</dbReference>
<keyword evidence="6" id="KW-1185">Reference proteome</keyword>
<evidence type="ECO:0000259" key="4">
    <source>
        <dbReference type="PROSITE" id="PS51371"/>
    </source>
</evidence>
<dbReference type="SUPFAM" id="SSF54631">
    <property type="entry name" value="CBS-domain pair"/>
    <property type="match status" value="1"/>
</dbReference>
<name>A0A1T1HB57_OCELI</name>
<evidence type="ECO:0000256" key="3">
    <source>
        <dbReference type="SAM" id="MobiDB-lite"/>
    </source>
</evidence>
<dbReference type="PANTHER" id="PTHR43080">
    <property type="entry name" value="CBS DOMAIN-CONTAINING PROTEIN CBSX3, MITOCHONDRIAL"/>
    <property type="match status" value="1"/>
</dbReference>
<sequence length="254" mass="28415">MVFAVYEQGMRIHTPRKTLLGRRGIDALQETQNTRRLADTDSDSSHLERMAERSFEQVQNAAVKRRLENLPEQEQDEQNPEQAQQDKSDSPVDISKKALKAYSSTEQSHTHGERPAVSAAMIMSTPIVSAEFDQNLQQGWNMMQQHKVQHLLLLNRKGALMGLVSDKDILKVTSGVGDIELEGRTAAEVMLGDLISRKLLTVNPDASLLDIAHAMLEQNVSAMPVVTDNDELKGIITRTDLLQAMINGQLETWY</sequence>
<reference evidence="5" key="1">
    <citation type="submission" date="2017-02" db="EMBL/GenBank/DDBJ databases">
        <title>Draft Genome Sequence of the Salt Water Bacterium Oceanospirillum linum ATCC 11336.</title>
        <authorList>
            <person name="Trachtenberg A.M."/>
            <person name="Carney J.G."/>
            <person name="Linnane J.D."/>
            <person name="Rheaume B.A."/>
            <person name="Pitts N.L."/>
            <person name="Mykles D.L."/>
            <person name="Maclea K.S."/>
        </authorList>
    </citation>
    <scope>NUCLEOTIDE SEQUENCE [LARGE SCALE GENOMIC DNA]</scope>
    <source>
        <strain evidence="5">ATCC 11336</strain>
    </source>
</reference>
<evidence type="ECO:0000256" key="1">
    <source>
        <dbReference type="ARBA" id="ARBA00023122"/>
    </source>
</evidence>
<feature type="compositionally biased region" description="Basic and acidic residues" evidence="3">
    <location>
        <begin position="36"/>
        <end position="55"/>
    </location>
</feature>
<feature type="region of interest" description="Disordered" evidence="3">
    <location>
        <begin position="33"/>
        <end position="59"/>
    </location>
</feature>
<dbReference type="InterPro" id="IPR000644">
    <property type="entry name" value="CBS_dom"/>
</dbReference>